<evidence type="ECO:0000313" key="1">
    <source>
        <dbReference type="EMBL" id="CAK9099417.1"/>
    </source>
</evidence>
<evidence type="ECO:0000313" key="2">
    <source>
        <dbReference type="Proteomes" id="UP001642464"/>
    </source>
</evidence>
<dbReference type="EMBL" id="CAXAMM010041443">
    <property type="protein sequence ID" value="CAK9099417.1"/>
    <property type="molecule type" value="Genomic_DNA"/>
</dbReference>
<reference evidence="1 2" key="1">
    <citation type="submission" date="2024-02" db="EMBL/GenBank/DDBJ databases">
        <authorList>
            <person name="Chen Y."/>
            <person name="Shah S."/>
            <person name="Dougan E. K."/>
            <person name="Thang M."/>
            <person name="Chan C."/>
        </authorList>
    </citation>
    <scope>NUCLEOTIDE SEQUENCE [LARGE SCALE GENOMIC DNA]</scope>
</reference>
<feature type="non-terminal residue" evidence="1">
    <location>
        <position position="138"/>
    </location>
</feature>
<gene>
    <name evidence="1" type="ORF">SCF082_LOCUS46560</name>
</gene>
<dbReference type="Proteomes" id="UP001642464">
    <property type="component" value="Unassembled WGS sequence"/>
</dbReference>
<proteinExistence type="predicted"/>
<protein>
    <submittedName>
        <fullName evidence="1">Uncharacterized protein</fullName>
    </submittedName>
</protein>
<accession>A0ABP0RFQ4</accession>
<sequence length="138" mass="14925">MGALQERILGIAATSGRSSGELLARVIIAGGTATVLSSVRTVSWTDVEFVVAIMFRYFTDLNAFNGIDPNWNAAPSTDYGVNVDLQNCFTCVARGSIPPQENVQTKFITGPRLTFWPRLQSFPCSATPSHGQTLRLDG</sequence>
<name>A0ABP0RFQ4_9DINO</name>
<comment type="caution">
    <text evidence="1">The sequence shown here is derived from an EMBL/GenBank/DDBJ whole genome shotgun (WGS) entry which is preliminary data.</text>
</comment>
<organism evidence="1 2">
    <name type="scientific">Durusdinium trenchii</name>
    <dbReference type="NCBI Taxonomy" id="1381693"/>
    <lineage>
        <taxon>Eukaryota</taxon>
        <taxon>Sar</taxon>
        <taxon>Alveolata</taxon>
        <taxon>Dinophyceae</taxon>
        <taxon>Suessiales</taxon>
        <taxon>Symbiodiniaceae</taxon>
        <taxon>Durusdinium</taxon>
    </lineage>
</organism>
<keyword evidence="2" id="KW-1185">Reference proteome</keyword>